<protein>
    <submittedName>
        <fullName evidence="3">Uncharacterized protein</fullName>
    </submittedName>
</protein>
<feature type="chain" id="PRO_5040375001" evidence="2">
    <location>
        <begin position="19"/>
        <end position="837"/>
    </location>
</feature>
<feature type="compositionally biased region" description="Basic and acidic residues" evidence="1">
    <location>
        <begin position="169"/>
        <end position="191"/>
    </location>
</feature>
<feature type="compositionally biased region" description="Polar residues" evidence="1">
    <location>
        <begin position="204"/>
        <end position="225"/>
    </location>
</feature>
<feature type="signal peptide" evidence="2">
    <location>
        <begin position="1"/>
        <end position="18"/>
    </location>
</feature>
<keyword evidence="2" id="KW-0732">Signal</keyword>
<organism evidence="3 4">
    <name type="scientific">Acanthoscelides obtectus</name>
    <name type="common">Bean weevil</name>
    <name type="synonym">Bruchus obtectus</name>
    <dbReference type="NCBI Taxonomy" id="200917"/>
    <lineage>
        <taxon>Eukaryota</taxon>
        <taxon>Metazoa</taxon>
        <taxon>Ecdysozoa</taxon>
        <taxon>Arthropoda</taxon>
        <taxon>Hexapoda</taxon>
        <taxon>Insecta</taxon>
        <taxon>Pterygota</taxon>
        <taxon>Neoptera</taxon>
        <taxon>Endopterygota</taxon>
        <taxon>Coleoptera</taxon>
        <taxon>Polyphaga</taxon>
        <taxon>Cucujiformia</taxon>
        <taxon>Chrysomeloidea</taxon>
        <taxon>Chrysomelidae</taxon>
        <taxon>Bruchinae</taxon>
        <taxon>Bruchini</taxon>
        <taxon>Acanthoscelides</taxon>
    </lineage>
</organism>
<evidence type="ECO:0000313" key="3">
    <source>
        <dbReference type="EMBL" id="CAH1971325.1"/>
    </source>
</evidence>
<dbReference type="EMBL" id="CAKOFQ010006784">
    <property type="protein sequence ID" value="CAH1971325.1"/>
    <property type="molecule type" value="Genomic_DNA"/>
</dbReference>
<dbReference type="Proteomes" id="UP001152888">
    <property type="component" value="Unassembled WGS sequence"/>
</dbReference>
<evidence type="ECO:0000313" key="4">
    <source>
        <dbReference type="Proteomes" id="UP001152888"/>
    </source>
</evidence>
<dbReference type="AlphaFoldDB" id="A0A9P0P9X2"/>
<feature type="compositionally biased region" description="Polar residues" evidence="1">
    <location>
        <begin position="158"/>
        <end position="168"/>
    </location>
</feature>
<feature type="region of interest" description="Disordered" evidence="1">
    <location>
        <begin position="75"/>
        <end position="134"/>
    </location>
</feature>
<evidence type="ECO:0000256" key="2">
    <source>
        <dbReference type="SAM" id="SignalP"/>
    </source>
</evidence>
<evidence type="ECO:0000256" key="1">
    <source>
        <dbReference type="SAM" id="MobiDB-lite"/>
    </source>
</evidence>
<feature type="compositionally biased region" description="Basic and acidic residues" evidence="1">
    <location>
        <begin position="87"/>
        <end position="106"/>
    </location>
</feature>
<sequence length="837" mass="93443">MNSTHIFILVLLCGTIWAVEDGSNMGEARRISQEDPAPRRMLFKLLKKNETTEQPLENITAGAPQWNTTHISHEVEQPQEHAASQNMEHKAPSKSAEPVKLDKLKQETQIAPQKELPTIDSAPPIGKSPIARPVGDSKQQYQNIQFDLDPTVHPAPSEESNSSKPTESPQRERPSAKSEDLQKRGPMEKKTKTSFPQHKLQLLHSPQQQSTSKPTIHTKGVNQNRAPWKVSVYSGEKDTYPGGKDFGGRPIQLEGQSKPWVYPEGKEIFEKGPVHPEGPSNLWVYPEGKEIFGKRPIHPVSPSKLWLYPDAKAEFGEKLIKPERPSKLWVYPGGKGFGKRPVQPKGQSKLSVYPGAKTDFGKKTIAPEDSSQLWIYPDRKYFGEGPIQLVIPSKSLVDPEGALIFGRTPIYSEGPSKLWEYPDAKADFGEKATHLWVYPGGKNFGKRPIQPNGPPTIWIHPGSKTDFGEKPERSPQLWVYPDRKYFGEGPFQLEKPSKLWQYLGGKDFGQRPAQPKGVFTLWAYPEFKTGFGEKTISPVGSSQAWVDRNDFGKGPTQLEKQSKPLVDPEGKEIFGKKPIHPEGLSKLWVYPGGKIFEKRPIQPKAPPTLWVYRGSEIEGKHDFGERPIHQEGPSKPWAFPGEKQLEERPMQPEGPRPIQPEGPSMLWAYPGGKHSVERPVQIGGLSKPWAYPGGKYFGGLTQPERLSKLWIFPGGKYFGERPNQSKEPLGLWIYPGGKGYEERPDEPENPSKKGVPEDEALGILIERILNGEISSDSRSRIMRALGCYVAMPLSGGLISGVTSSEATSKPSTLSEKLKDYYKLNAAKSKSKEHRGNG</sequence>
<accession>A0A9P0P9X2</accession>
<gene>
    <name evidence="3" type="ORF">ACAOBT_LOCUS9371</name>
</gene>
<proteinExistence type="predicted"/>
<comment type="caution">
    <text evidence="3">The sequence shown here is derived from an EMBL/GenBank/DDBJ whole genome shotgun (WGS) entry which is preliminary data.</text>
</comment>
<feature type="region of interest" description="Disordered" evidence="1">
    <location>
        <begin position="149"/>
        <end position="257"/>
    </location>
</feature>
<reference evidence="3" key="1">
    <citation type="submission" date="2022-03" db="EMBL/GenBank/DDBJ databases">
        <authorList>
            <person name="Sayadi A."/>
        </authorList>
    </citation>
    <scope>NUCLEOTIDE SEQUENCE</scope>
</reference>
<keyword evidence="4" id="KW-1185">Reference proteome</keyword>
<name>A0A9P0P9X2_ACAOB</name>